<dbReference type="InterPro" id="IPR029016">
    <property type="entry name" value="GAF-like_dom_sf"/>
</dbReference>
<dbReference type="FunFam" id="3.30.450.20:FF:000099">
    <property type="entry name" value="Sensory box sensor histidine kinase"/>
    <property type="match status" value="1"/>
</dbReference>
<dbReference type="FunFam" id="3.30.70.270:FF:000001">
    <property type="entry name" value="Diguanylate cyclase domain protein"/>
    <property type="match status" value="1"/>
</dbReference>
<comment type="cofactor">
    <cofactor evidence="1">
        <name>Mg(2+)</name>
        <dbReference type="ChEBI" id="CHEBI:18420"/>
    </cofactor>
</comment>
<dbReference type="PROSITE" id="PS50113">
    <property type="entry name" value="PAC"/>
    <property type="match status" value="1"/>
</dbReference>
<dbReference type="EMBL" id="JANUCT010000009">
    <property type="protein sequence ID" value="MCS3903523.1"/>
    <property type="molecule type" value="Genomic_DNA"/>
</dbReference>
<dbReference type="InterPro" id="IPR035965">
    <property type="entry name" value="PAS-like_dom_sf"/>
</dbReference>
<dbReference type="Proteomes" id="UP001204445">
    <property type="component" value="Unassembled WGS sequence"/>
</dbReference>
<evidence type="ECO:0000256" key="1">
    <source>
        <dbReference type="ARBA" id="ARBA00001946"/>
    </source>
</evidence>
<dbReference type="InterPro" id="IPR001610">
    <property type="entry name" value="PAC"/>
</dbReference>
<organism evidence="7 8">
    <name type="scientific">Methylohalomonas lacus</name>
    <dbReference type="NCBI Taxonomy" id="398773"/>
    <lineage>
        <taxon>Bacteria</taxon>
        <taxon>Pseudomonadati</taxon>
        <taxon>Pseudomonadota</taxon>
        <taxon>Gammaproteobacteria</taxon>
        <taxon>Methylohalomonadales</taxon>
        <taxon>Methylohalomonadaceae</taxon>
        <taxon>Methylohalomonas</taxon>
    </lineage>
</organism>
<dbReference type="PANTHER" id="PTHR45138:SF9">
    <property type="entry name" value="DIGUANYLATE CYCLASE DGCM-RELATED"/>
    <property type="match status" value="1"/>
</dbReference>
<dbReference type="InterPro" id="IPR000014">
    <property type="entry name" value="PAS"/>
</dbReference>
<dbReference type="GO" id="GO:0052621">
    <property type="term" value="F:diguanylate cyclase activity"/>
    <property type="evidence" value="ECO:0007669"/>
    <property type="project" value="UniProtKB-EC"/>
</dbReference>
<dbReference type="SUPFAM" id="SSF55781">
    <property type="entry name" value="GAF domain-like"/>
    <property type="match status" value="1"/>
</dbReference>
<dbReference type="GO" id="GO:0043709">
    <property type="term" value="P:cell adhesion involved in single-species biofilm formation"/>
    <property type="evidence" value="ECO:0007669"/>
    <property type="project" value="TreeGrafter"/>
</dbReference>
<feature type="domain" description="PAS" evidence="4">
    <location>
        <begin position="5"/>
        <end position="76"/>
    </location>
</feature>
<dbReference type="EC" id="2.7.7.65" evidence="2"/>
<dbReference type="RefSeq" id="WP_259055346.1">
    <property type="nucleotide sequence ID" value="NZ_JANUCT010000009.1"/>
</dbReference>
<dbReference type="Pfam" id="PF00990">
    <property type="entry name" value="GGDEF"/>
    <property type="match status" value="1"/>
</dbReference>
<comment type="catalytic activity">
    <reaction evidence="3">
        <text>2 GTP = 3',3'-c-di-GMP + 2 diphosphate</text>
        <dbReference type="Rhea" id="RHEA:24898"/>
        <dbReference type="ChEBI" id="CHEBI:33019"/>
        <dbReference type="ChEBI" id="CHEBI:37565"/>
        <dbReference type="ChEBI" id="CHEBI:58805"/>
        <dbReference type="EC" id="2.7.7.65"/>
    </reaction>
</comment>
<keyword evidence="8" id="KW-1185">Reference proteome</keyword>
<dbReference type="Gene3D" id="3.30.70.270">
    <property type="match status" value="1"/>
</dbReference>
<feature type="domain" description="PAC" evidence="5">
    <location>
        <begin position="79"/>
        <end position="131"/>
    </location>
</feature>
<dbReference type="Pfam" id="PF13492">
    <property type="entry name" value="GAF_3"/>
    <property type="match status" value="1"/>
</dbReference>
<dbReference type="AlphaFoldDB" id="A0AAE3HN23"/>
<dbReference type="SMART" id="SM00091">
    <property type="entry name" value="PAS"/>
    <property type="match status" value="1"/>
</dbReference>
<dbReference type="Pfam" id="PF08447">
    <property type="entry name" value="PAS_3"/>
    <property type="match status" value="1"/>
</dbReference>
<accession>A0AAE3HN23</accession>
<dbReference type="GO" id="GO:0005886">
    <property type="term" value="C:plasma membrane"/>
    <property type="evidence" value="ECO:0007669"/>
    <property type="project" value="TreeGrafter"/>
</dbReference>
<evidence type="ECO:0000259" key="5">
    <source>
        <dbReference type="PROSITE" id="PS50113"/>
    </source>
</evidence>
<dbReference type="InterPro" id="IPR029787">
    <property type="entry name" value="Nucleotide_cyclase"/>
</dbReference>
<evidence type="ECO:0000259" key="6">
    <source>
        <dbReference type="PROSITE" id="PS50887"/>
    </source>
</evidence>
<dbReference type="Gene3D" id="3.30.450.40">
    <property type="match status" value="1"/>
</dbReference>
<evidence type="ECO:0000256" key="3">
    <source>
        <dbReference type="ARBA" id="ARBA00034247"/>
    </source>
</evidence>
<dbReference type="NCBIfam" id="TIGR00229">
    <property type="entry name" value="sensory_box"/>
    <property type="match status" value="1"/>
</dbReference>
<dbReference type="GO" id="GO:1902201">
    <property type="term" value="P:negative regulation of bacterial-type flagellum-dependent cell motility"/>
    <property type="evidence" value="ECO:0007669"/>
    <property type="project" value="TreeGrafter"/>
</dbReference>
<dbReference type="PROSITE" id="PS50887">
    <property type="entry name" value="GGDEF"/>
    <property type="match status" value="1"/>
</dbReference>
<gene>
    <name evidence="7" type="ORF">J2T55_001549</name>
</gene>
<dbReference type="PANTHER" id="PTHR45138">
    <property type="entry name" value="REGULATORY COMPONENTS OF SENSORY TRANSDUCTION SYSTEM"/>
    <property type="match status" value="1"/>
</dbReference>
<proteinExistence type="predicted"/>
<dbReference type="InterPro" id="IPR013655">
    <property type="entry name" value="PAS_fold_3"/>
</dbReference>
<dbReference type="InterPro" id="IPR043128">
    <property type="entry name" value="Rev_trsase/Diguanyl_cyclase"/>
</dbReference>
<dbReference type="InterPro" id="IPR000700">
    <property type="entry name" value="PAS-assoc_C"/>
</dbReference>
<dbReference type="Gene3D" id="3.30.450.20">
    <property type="entry name" value="PAS domain"/>
    <property type="match status" value="1"/>
</dbReference>
<feature type="domain" description="GGDEF" evidence="6">
    <location>
        <begin position="329"/>
        <end position="462"/>
    </location>
</feature>
<comment type="caution">
    <text evidence="7">The sequence shown here is derived from an EMBL/GenBank/DDBJ whole genome shotgun (WGS) entry which is preliminary data.</text>
</comment>
<evidence type="ECO:0000313" key="8">
    <source>
        <dbReference type="Proteomes" id="UP001204445"/>
    </source>
</evidence>
<dbReference type="NCBIfam" id="TIGR00254">
    <property type="entry name" value="GGDEF"/>
    <property type="match status" value="1"/>
</dbReference>
<name>A0AAE3HN23_9GAMM</name>
<dbReference type="InterPro" id="IPR000160">
    <property type="entry name" value="GGDEF_dom"/>
</dbReference>
<dbReference type="SMART" id="SM00065">
    <property type="entry name" value="GAF"/>
    <property type="match status" value="1"/>
</dbReference>
<dbReference type="InterPro" id="IPR003018">
    <property type="entry name" value="GAF"/>
</dbReference>
<dbReference type="SMART" id="SM00267">
    <property type="entry name" value="GGDEF"/>
    <property type="match status" value="1"/>
</dbReference>
<dbReference type="CDD" id="cd00130">
    <property type="entry name" value="PAS"/>
    <property type="match status" value="1"/>
</dbReference>
<dbReference type="SMART" id="SM00086">
    <property type="entry name" value="PAC"/>
    <property type="match status" value="1"/>
</dbReference>
<reference evidence="7" key="1">
    <citation type="submission" date="2022-08" db="EMBL/GenBank/DDBJ databases">
        <title>Genomic Encyclopedia of Type Strains, Phase III (KMG-III): the genomes of soil and plant-associated and newly described type strains.</title>
        <authorList>
            <person name="Whitman W."/>
        </authorList>
    </citation>
    <scope>NUCLEOTIDE SEQUENCE</scope>
    <source>
        <strain evidence="7">HMT 1</strain>
    </source>
</reference>
<dbReference type="PROSITE" id="PS50112">
    <property type="entry name" value="PAS"/>
    <property type="match status" value="1"/>
</dbReference>
<evidence type="ECO:0000259" key="4">
    <source>
        <dbReference type="PROSITE" id="PS50112"/>
    </source>
</evidence>
<evidence type="ECO:0000313" key="7">
    <source>
        <dbReference type="EMBL" id="MCS3903523.1"/>
    </source>
</evidence>
<dbReference type="CDD" id="cd01949">
    <property type="entry name" value="GGDEF"/>
    <property type="match status" value="1"/>
</dbReference>
<dbReference type="SUPFAM" id="SSF55785">
    <property type="entry name" value="PYP-like sensor domain (PAS domain)"/>
    <property type="match status" value="1"/>
</dbReference>
<evidence type="ECO:0000256" key="2">
    <source>
        <dbReference type="ARBA" id="ARBA00012528"/>
    </source>
</evidence>
<protein>
    <recommendedName>
        <fullName evidence="2">diguanylate cyclase</fullName>
        <ecNumber evidence="2">2.7.7.65</ecNumber>
    </recommendedName>
</protein>
<dbReference type="SUPFAM" id="SSF55073">
    <property type="entry name" value="Nucleotide cyclase"/>
    <property type="match status" value="1"/>
</dbReference>
<dbReference type="InterPro" id="IPR050469">
    <property type="entry name" value="Diguanylate_Cyclase"/>
</dbReference>
<sequence>MTQKNDEENHYVVEEAPVILWMTDVDGHHIYYNRLWREFLGLDESQAIDEHAWLDALHPDDRDNCLETIRQHMSEHSPIKLVYRLRDSHGQYCWMLDKSHPIYRADGSFIGYIGAVADISEQKRIEEMLAQMNDDLEHANTHGRLLRQMNEQIQVCSNIDEVHSVINHYAPRLFADTAGALYLLNRQTQMLEAVTVWGDIKEAPAFAREACWALRQGKTYIVREKTTLFCQHLNECPEAGYLCIPLLASGDVLGLIYLQNNDNQRIDDERYQELLRNTAENLSLALSSFMLREALRDQSVRDPLTNLYNRRYMQESLEREIARARRNEQTLAVVMIDLDHFKAFNDDHGHAIGDKVLKAVASHFMENLRGDDIAARYGGEEFTLVLANISKAAAVKRMEKLCTQMHALTFDGQQSVNKPLSISVGIALYPEHGEQLDELLKQADTALYEAKAAGRDQVCVAD</sequence>